<dbReference type="EMBL" id="JABCRI010000001">
    <property type="protein sequence ID" value="KAF8412390.1"/>
    <property type="molecule type" value="Genomic_DNA"/>
</dbReference>
<evidence type="ECO:0008006" key="4">
    <source>
        <dbReference type="Google" id="ProtNLM"/>
    </source>
</evidence>
<evidence type="ECO:0000313" key="3">
    <source>
        <dbReference type="Proteomes" id="UP000655225"/>
    </source>
</evidence>
<evidence type="ECO:0000313" key="2">
    <source>
        <dbReference type="EMBL" id="KAF8412390.1"/>
    </source>
</evidence>
<name>A0A834ZVR6_TETSI</name>
<feature type="transmembrane region" description="Helical" evidence="1">
    <location>
        <begin position="16"/>
        <end position="35"/>
    </location>
</feature>
<accession>A0A834ZVR6</accession>
<dbReference type="PRINTS" id="PR00463">
    <property type="entry name" value="EP450I"/>
</dbReference>
<keyword evidence="1" id="KW-0812">Transmembrane</keyword>
<dbReference type="SUPFAM" id="SSF48264">
    <property type="entry name" value="Cytochrome P450"/>
    <property type="match status" value="1"/>
</dbReference>
<dbReference type="Pfam" id="PF00067">
    <property type="entry name" value="p450"/>
    <property type="match status" value="1"/>
</dbReference>
<comment type="caution">
    <text evidence="2">The sequence shown here is derived from an EMBL/GenBank/DDBJ whole genome shotgun (WGS) entry which is preliminary data.</text>
</comment>
<dbReference type="InterPro" id="IPR002401">
    <property type="entry name" value="Cyt_P450_E_grp-I"/>
</dbReference>
<keyword evidence="3" id="KW-1185">Reference proteome</keyword>
<dbReference type="GO" id="GO:0005506">
    <property type="term" value="F:iron ion binding"/>
    <property type="evidence" value="ECO:0007669"/>
    <property type="project" value="InterPro"/>
</dbReference>
<gene>
    <name evidence="2" type="ORF">HHK36_000354</name>
</gene>
<dbReference type="OrthoDB" id="2789670at2759"/>
<dbReference type="GO" id="GO:0020037">
    <property type="term" value="F:heme binding"/>
    <property type="evidence" value="ECO:0007669"/>
    <property type="project" value="InterPro"/>
</dbReference>
<keyword evidence="1" id="KW-0472">Membrane</keyword>
<dbReference type="OMA" id="PSHLMEY"/>
<protein>
    <recommendedName>
        <fullName evidence="4">Cytochrome P450</fullName>
    </recommendedName>
</protein>
<proteinExistence type="predicted"/>
<dbReference type="GO" id="GO:0016705">
    <property type="term" value="F:oxidoreductase activity, acting on paired donors, with incorporation or reduction of molecular oxygen"/>
    <property type="evidence" value="ECO:0007669"/>
    <property type="project" value="InterPro"/>
</dbReference>
<keyword evidence="1" id="KW-1133">Transmembrane helix</keyword>
<dbReference type="PANTHER" id="PTHR47951">
    <property type="entry name" value="OS08G0547900 PROTEIN"/>
    <property type="match status" value="1"/>
</dbReference>
<dbReference type="AlphaFoldDB" id="A0A834ZVR6"/>
<dbReference type="Proteomes" id="UP000655225">
    <property type="component" value="Unassembled WGS sequence"/>
</dbReference>
<dbReference type="PANTHER" id="PTHR47951:SF7">
    <property type="entry name" value="FLAVONOID 3',5'-HYDROXYLASE-LIKE ISOFORM X1"/>
    <property type="match status" value="1"/>
</dbReference>
<dbReference type="InterPro" id="IPR001128">
    <property type="entry name" value="Cyt_P450"/>
</dbReference>
<dbReference type="Gene3D" id="1.10.630.10">
    <property type="entry name" value="Cytochrome P450"/>
    <property type="match status" value="1"/>
</dbReference>
<sequence length="340" mass="38316">MGTIYESNPKDQLSRVAVLTLFVATVSIFFFIWSFKKARKGTLPLPPGPRGLPIVGYLPFLDSDMHRSLAELAKIYGPIMKLQLGSKLSVVLSSASLAKEVLRDQDITFANRDPPIAGLTIANSGADIAWSPYGPDWRLLRKYVREMQHSSSLACFSHRRLEVEKTVRKVYTKIGTPINIGELAFLTILEVVTRMLWGGTGEESSVSGEFQEMATKFVELLANPNISDFFPILAPFDIQGVEGEVKKLLQRFDHIFEPIIDQRLKLKGNNKKGNKDFLQFLLEPENMIMYILASLLHSFQWQLPEGTELDLLEKLRIVLKKEVPLVAIPTPRLSNLDLYA</sequence>
<organism evidence="2 3">
    <name type="scientific">Tetracentron sinense</name>
    <name type="common">Spur-leaf</name>
    <dbReference type="NCBI Taxonomy" id="13715"/>
    <lineage>
        <taxon>Eukaryota</taxon>
        <taxon>Viridiplantae</taxon>
        <taxon>Streptophyta</taxon>
        <taxon>Embryophyta</taxon>
        <taxon>Tracheophyta</taxon>
        <taxon>Spermatophyta</taxon>
        <taxon>Magnoliopsida</taxon>
        <taxon>Trochodendrales</taxon>
        <taxon>Trochodendraceae</taxon>
        <taxon>Tetracentron</taxon>
    </lineage>
</organism>
<dbReference type="GO" id="GO:0004497">
    <property type="term" value="F:monooxygenase activity"/>
    <property type="evidence" value="ECO:0007669"/>
    <property type="project" value="InterPro"/>
</dbReference>
<reference evidence="2 3" key="1">
    <citation type="submission" date="2020-04" db="EMBL/GenBank/DDBJ databases">
        <title>Plant Genome Project.</title>
        <authorList>
            <person name="Zhang R.-G."/>
        </authorList>
    </citation>
    <scope>NUCLEOTIDE SEQUENCE [LARGE SCALE GENOMIC DNA]</scope>
    <source>
        <strain evidence="2">YNK0</strain>
        <tissue evidence="2">Leaf</tissue>
    </source>
</reference>
<evidence type="ECO:0000256" key="1">
    <source>
        <dbReference type="SAM" id="Phobius"/>
    </source>
</evidence>
<dbReference type="InterPro" id="IPR036396">
    <property type="entry name" value="Cyt_P450_sf"/>
</dbReference>